<comment type="caution">
    <text evidence="2">The sequence shown here is derived from an EMBL/GenBank/DDBJ whole genome shotgun (WGS) entry which is preliminary data.</text>
</comment>
<feature type="compositionally biased region" description="Basic and acidic residues" evidence="1">
    <location>
        <begin position="117"/>
        <end position="132"/>
    </location>
</feature>
<dbReference type="InterPro" id="IPR011029">
    <property type="entry name" value="DEATH-like_dom_sf"/>
</dbReference>
<feature type="region of interest" description="Disordered" evidence="1">
    <location>
        <begin position="117"/>
        <end position="139"/>
    </location>
</feature>
<evidence type="ECO:0000313" key="3">
    <source>
        <dbReference type="Proteomes" id="UP001519460"/>
    </source>
</evidence>
<accession>A0ABD0JH43</accession>
<keyword evidence="3" id="KW-1185">Reference proteome</keyword>
<dbReference type="EMBL" id="JACVVK020000441">
    <property type="protein sequence ID" value="KAK7474292.1"/>
    <property type="molecule type" value="Genomic_DNA"/>
</dbReference>
<dbReference type="Gene3D" id="1.10.533.10">
    <property type="entry name" value="Death Domain, Fas"/>
    <property type="match status" value="1"/>
</dbReference>
<reference evidence="2 3" key="1">
    <citation type="journal article" date="2023" name="Sci. Data">
        <title>Genome assembly of the Korean intertidal mud-creeper Batillaria attramentaria.</title>
        <authorList>
            <person name="Patra A.K."/>
            <person name="Ho P.T."/>
            <person name="Jun S."/>
            <person name="Lee S.J."/>
            <person name="Kim Y."/>
            <person name="Won Y.J."/>
        </authorList>
    </citation>
    <scope>NUCLEOTIDE SEQUENCE [LARGE SCALE GENOMIC DNA]</scope>
    <source>
        <strain evidence="2">Wonlab-2016</strain>
    </source>
</reference>
<gene>
    <name evidence="2" type="ORF">BaRGS_00034484</name>
</gene>
<evidence type="ECO:0000313" key="2">
    <source>
        <dbReference type="EMBL" id="KAK7474292.1"/>
    </source>
</evidence>
<organism evidence="2 3">
    <name type="scientific">Batillaria attramentaria</name>
    <dbReference type="NCBI Taxonomy" id="370345"/>
    <lineage>
        <taxon>Eukaryota</taxon>
        <taxon>Metazoa</taxon>
        <taxon>Spiralia</taxon>
        <taxon>Lophotrochozoa</taxon>
        <taxon>Mollusca</taxon>
        <taxon>Gastropoda</taxon>
        <taxon>Caenogastropoda</taxon>
        <taxon>Sorbeoconcha</taxon>
        <taxon>Cerithioidea</taxon>
        <taxon>Batillariidae</taxon>
        <taxon>Batillaria</taxon>
    </lineage>
</organism>
<feature type="region of interest" description="Disordered" evidence="1">
    <location>
        <begin position="291"/>
        <end position="341"/>
    </location>
</feature>
<proteinExistence type="predicted"/>
<name>A0ABD0JH43_9CAEN</name>
<dbReference type="CDD" id="cd01671">
    <property type="entry name" value="CARD"/>
    <property type="match status" value="1"/>
</dbReference>
<sequence>MEALKIKYEQNRAEVLAGLEVSKELLEVMTRHGLIDIADCVKYQKRNGSLMKTMVERRTERAYPLFIQSLRQAGQDSVANLLTDIGEETRILTHLQSELEHEIGAIDDYIQQEERRTGMAPPGDKDCEHERPAVSAAPTTDREVWVGVQATLKRATAQFERCRAVIDKLHKDCQDLATANGEMVVQIRNCYSRVKRMLRPNQAASTSGPGGTDIPKNTQAMFQSLIDDVERLMNRKSKALQQESEGRTNAMRLLRHLRDWIEERSSILNTLHQSTGSSSPRVNRLPLLSSRRGTAMSNGGLHTPPQRLSSIGHHTPSPPRSRSRATPDEGGGGPYGELQDHSELPEHVEPHAISTVLEGLHLLEQQVREYVHMEILLTDKYRSELRYRHLRKKVSE</sequence>
<dbReference type="Proteomes" id="UP001519460">
    <property type="component" value="Unassembled WGS sequence"/>
</dbReference>
<protein>
    <recommendedName>
        <fullName evidence="4">CARD domain-containing protein</fullName>
    </recommendedName>
</protein>
<dbReference type="AlphaFoldDB" id="A0ABD0JH43"/>
<evidence type="ECO:0000256" key="1">
    <source>
        <dbReference type="SAM" id="MobiDB-lite"/>
    </source>
</evidence>
<evidence type="ECO:0008006" key="4">
    <source>
        <dbReference type="Google" id="ProtNLM"/>
    </source>
</evidence>